<dbReference type="Pfam" id="PF03009">
    <property type="entry name" value="GDPD"/>
    <property type="match status" value="1"/>
</dbReference>
<gene>
    <name evidence="3" type="ORF">BST29_08495</name>
</gene>
<dbReference type="Proteomes" id="UP000243140">
    <property type="component" value="Unassembled WGS sequence"/>
</dbReference>
<protein>
    <submittedName>
        <fullName evidence="3">Glycerophosphodiester phosphodiesterase</fullName>
    </submittedName>
</protein>
<dbReference type="InterPro" id="IPR030395">
    <property type="entry name" value="GP_PDE_dom"/>
</dbReference>
<dbReference type="PROSITE" id="PS51704">
    <property type="entry name" value="GP_PDE"/>
    <property type="match status" value="1"/>
</dbReference>
<dbReference type="Gene3D" id="3.20.20.190">
    <property type="entry name" value="Phosphatidylinositol (PI) phosphodiesterase"/>
    <property type="match status" value="1"/>
</dbReference>
<dbReference type="CDD" id="cd08567">
    <property type="entry name" value="GDPD_SpGDE_like"/>
    <property type="match status" value="1"/>
</dbReference>
<evidence type="ECO:0000313" key="4">
    <source>
        <dbReference type="Proteomes" id="UP000243140"/>
    </source>
</evidence>
<keyword evidence="4" id="KW-1185">Reference proteome</keyword>
<dbReference type="PANTHER" id="PTHR46211">
    <property type="entry name" value="GLYCEROPHOSPHORYL DIESTER PHOSPHODIESTERASE"/>
    <property type="match status" value="1"/>
</dbReference>
<organism evidence="3 4">
    <name type="scientific">Mycobacterium malmoense</name>
    <dbReference type="NCBI Taxonomy" id="1780"/>
    <lineage>
        <taxon>Bacteria</taxon>
        <taxon>Bacillati</taxon>
        <taxon>Actinomycetota</taxon>
        <taxon>Actinomycetes</taxon>
        <taxon>Mycobacteriales</taxon>
        <taxon>Mycobacteriaceae</taxon>
        <taxon>Mycobacterium</taxon>
    </lineage>
</organism>
<feature type="chain" id="PRO_5047387181" evidence="1">
    <location>
        <begin position="27"/>
        <end position="329"/>
    </location>
</feature>
<sequence>MPCRLARLGAVLASAALLAASPTASAQAPGFDLQAHRGGRGEATEESLRAFAKSLELGVSTLELDVGITKDGRPVVWHDPAIDAEKCADTGPAFAGDPAYPYVGKLVHELTLAQIDTLDCGRRLAEFPRAEVVRGNKIATLPEVFALADSYRAGVRYNIETKVEADRPGTSAEPQEFVDVILAAVRSAGRVDRVEIQSFDWRTLPMVRRAEPSIPLVALYDDETWVPGSPWLAGTNAADPALLGDPMIGAMLVGANIVSPNYALVTGKPYVEHAHSLGLKVIPWTVNDADAMREQIAYGVDGIITDYPTLLRGVLAELGMPLPPAYHRS</sequence>
<dbReference type="RefSeq" id="WP_083010189.1">
    <property type="nucleotide sequence ID" value="NZ_CP060015.1"/>
</dbReference>
<evidence type="ECO:0000256" key="1">
    <source>
        <dbReference type="SAM" id="SignalP"/>
    </source>
</evidence>
<feature type="signal peptide" evidence="1">
    <location>
        <begin position="1"/>
        <end position="26"/>
    </location>
</feature>
<dbReference type="EMBL" id="MVHV01000006">
    <property type="protein sequence ID" value="ORA84005.1"/>
    <property type="molecule type" value="Genomic_DNA"/>
</dbReference>
<dbReference type="InterPro" id="IPR017946">
    <property type="entry name" value="PLC-like_Pdiesterase_TIM-brl"/>
</dbReference>
<feature type="domain" description="GP-PDE" evidence="2">
    <location>
        <begin position="31"/>
        <end position="315"/>
    </location>
</feature>
<accession>A0ABX3SWE0</accession>
<comment type="caution">
    <text evidence="3">The sequence shown here is derived from an EMBL/GenBank/DDBJ whole genome shotgun (WGS) entry which is preliminary data.</text>
</comment>
<proteinExistence type="predicted"/>
<dbReference type="PANTHER" id="PTHR46211:SF14">
    <property type="entry name" value="GLYCEROPHOSPHODIESTER PHOSPHODIESTERASE"/>
    <property type="match status" value="1"/>
</dbReference>
<dbReference type="PROSITE" id="PS50007">
    <property type="entry name" value="PIPLC_X_DOMAIN"/>
    <property type="match status" value="1"/>
</dbReference>
<evidence type="ECO:0000313" key="3">
    <source>
        <dbReference type="EMBL" id="ORA84005.1"/>
    </source>
</evidence>
<evidence type="ECO:0000259" key="2">
    <source>
        <dbReference type="PROSITE" id="PS51704"/>
    </source>
</evidence>
<name>A0ABX3SWE0_MYCMA</name>
<dbReference type="SUPFAM" id="SSF51695">
    <property type="entry name" value="PLC-like phosphodiesterases"/>
    <property type="match status" value="1"/>
</dbReference>
<keyword evidence="1" id="KW-0732">Signal</keyword>
<reference evidence="3 4" key="1">
    <citation type="submission" date="2017-02" db="EMBL/GenBank/DDBJ databases">
        <title>The new phylogeny of genus Mycobacterium.</title>
        <authorList>
            <person name="Tortoli E."/>
            <person name="Trovato A."/>
            <person name="Cirillo D.M."/>
        </authorList>
    </citation>
    <scope>NUCLEOTIDE SEQUENCE [LARGE SCALE GENOMIC DNA]</scope>
    <source>
        <strain evidence="3 4">IP1130001</strain>
    </source>
</reference>